<dbReference type="GO" id="GO:0042242">
    <property type="term" value="F:cobyrinic acid a,c-diamide synthase activity"/>
    <property type="evidence" value="ECO:0007669"/>
    <property type="project" value="UniProtKB-UniRule"/>
</dbReference>
<dbReference type="GO" id="GO:0009236">
    <property type="term" value="P:cobalamin biosynthetic process"/>
    <property type="evidence" value="ECO:0007669"/>
    <property type="project" value="UniProtKB-UniRule"/>
</dbReference>
<reference evidence="11" key="1">
    <citation type="journal article" date="2020" name="mSystems">
        <title>Genome- and Community-Level Interaction Insights into Carbon Utilization and Element Cycling Functions of Hydrothermarchaeota in Hydrothermal Sediment.</title>
        <authorList>
            <person name="Zhou Z."/>
            <person name="Liu Y."/>
            <person name="Xu W."/>
            <person name="Pan J."/>
            <person name="Luo Z.H."/>
            <person name="Li M."/>
        </authorList>
    </citation>
    <scope>NUCLEOTIDE SEQUENCE [LARGE SCALE GENOMIC DNA]</scope>
    <source>
        <strain evidence="11">HyVt-483</strain>
    </source>
</reference>
<dbReference type="NCBIfam" id="NF002204">
    <property type="entry name" value="PRK01077.1"/>
    <property type="match status" value="1"/>
</dbReference>
<dbReference type="InterPro" id="IPR027417">
    <property type="entry name" value="P-loop_NTPase"/>
</dbReference>
<dbReference type="NCBIfam" id="TIGR00379">
    <property type="entry name" value="cobB"/>
    <property type="match status" value="1"/>
</dbReference>
<keyword evidence="6 8" id="KW-0460">Magnesium</keyword>
<evidence type="ECO:0000256" key="2">
    <source>
        <dbReference type="ARBA" id="ARBA00022573"/>
    </source>
</evidence>
<comment type="catalytic activity">
    <reaction evidence="8">
        <text>cob(II)yrinate + 2 L-glutamine + 2 ATP + 2 H2O = cob(II)yrinate a,c diamide + 2 L-glutamate + 2 ADP + 2 phosphate + 2 H(+)</text>
        <dbReference type="Rhea" id="RHEA:26289"/>
        <dbReference type="ChEBI" id="CHEBI:15377"/>
        <dbReference type="ChEBI" id="CHEBI:15378"/>
        <dbReference type="ChEBI" id="CHEBI:29985"/>
        <dbReference type="ChEBI" id="CHEBI:30616"/>
        <dbReference type="ChEBI" id="CHEBI:43474"/>
        <dbReference type="ChEBI" id="CHEBI:58359"/>
        <dbReference type="ChEBI" id="CHEBI:58537"/>
        <dbReference type="ChEBI" id="CHEBI:58894"/>
        <dbReference type="ChEBI" id="CHEBI:456216"/>
        <dbReference type="EC" id="6.3.5.11"/>
    </reaction>
</comment>
<comment type="miscellaneous">
    <text evidence="8">The a and c carboxylates of cobyrinate are activated for nucleophilic attack via formation of a phosphorylated intermediate by ATP. CbiA catalyzes first the amidation of the c-carboxylate, and then that of the a-carboxylate.</text>
</comment>
<comment type="function">
    <text evidence="8">Catalyzes the ATP-dependent amidation of the two carboxylate groups at positions a and c of cobyrinate, using either L-glutamine or ammonia as the nitrogen source.</text>
</comment>
<feature type="active site" description="Nucleophile" evidence="8">
    <location>
        <position position="330"/>
    </location>
</feature>
<keyword evidence="3 8" id="KW-0436">Ligase</keyword>
<dbReference type="InterPro" id="IPR011698">
    <property type="entry name" value="GATase_3"/>
</dbReference>
<dbReference type="GO" id="GO:0005524">
    <property type="term" value="F:ATP binding"/>
    <property type="evidence" value="ECO:0007669"/>
    <property type="project" value="UniProtKB-UniRule"/>
</dbReference>
<evidence type="ECO:0000256" key="8">
    <source>
        <dbReference type="HAMAP-Rule" id="MF_00027"/>
    </source>
</evidence>
<comment type="cofactor">
    <cofactor evidence="1 8">
        <name>Mg(2+)</name>
        <dbReference type="ChEBI" id="CHEBI:18420"/>
    </cofactor>
</comment>
<evidence type="ECO:0000256" key="6">
    <source>
        <dbReference type="ARBA" id="ARBA00022842"/>
    </source>
</evidence>
<dbReference type="EC" id="6.3.5.11" evidence="8"/>
<evidence type="ECO:0000256" key="7">
    <source>
        <dbReference type="ARBA" id="ARBA00022962"/>
    </source>
</evidence>
<evidence type="ECO:0000256" key="3">
    <source>
        <dbReference type="ARBA" id="ARBA00022598"/>
    </source>
</evidence>
<proteinExistence type="inferred from homology"/>
<evidence type="ECO:0000256" key="5">
    <source>
        <dbReference type="ARBA" id="ARBA00022840"/>
    </source>
</evidence>
<dbReference type="Pfam" id="PF01656">
    <property type="entry name" value="CbiA"/>
    <property type="match status" value="1"/>
</dbReference>
<evidence type="ECO:0000256" key="4">
    <source>
        <dbReference type="ARBA" id="ARBA00022741"/>
    </source>
</evidence>
<evidence type="ECO:0000259" key="10">
    <source>
        <dbReference type="Pfam" id="PF07685"/>
    </source>
</evidence>
<dbReference type="UniPathway" id="UPA00148">
    <property type="reaction ID" value="UER00231"/>
</dbReference>
<feature type="domain" description="CobQ/CobB/MinD/ParA nucleotide binding" evidence="9">
    <location>
        <begin position="15"/>
        <end position="197"/>
    </location>
</feature>
<comment type="similarity">
    <text evidence="8">Belongs to the CobB/CbiA family.</text>
</comment>
<dbReference type="Gene3D" id="3.40.50.300">
    <property type="entry name" value="P-loop containing nucleotide triphosphate hydrolases"/>
    <property type="match status" value="2"/>
</dbReference>
<protein>
    <recommendedName>
        <fullName evidence="8">Cobyrinate a,c-diamide synthase</fullName>
        <ecNumber evidence="8">6.3.5.11</ecNumber>
    </recommendedName>
    <alternativeName>
        <fullName evidence="8">Cobyrinic acid a,c-diamide synthetase</fullName>
    </alternativeName>
</protein>
<comment type="pathway">
    <text evidence="8">Cofactor biosynthesis; adenosylcobalamin biosynthesis; cob(II)yrinate a,c-diamide from sirohydrochlorin (anaerobic route): step 10/10.</text>
</comment>
<dbReference type="InterPro" id="IPR002586">
    <property type="entry name" value="CobQ/CobB/MinD/ParA_Nub-bd_dom"/>
</dbReference>
<keyword evidence="4 8" id="KW-0547">Nucleotide-binding</keyword>
<dbReference type="HAMAP" id="MF_00027">
    <property type="entry name" value="CobB_CbiA"/>
    <property type="match status" value="1"/>
</dbReference>
<dbReference type="EMBL" id="DRMH01000089">
    <property type="protein sequence ID" value="HFC98173.1"/>
    <property type="molecule type" value="Genomic_DNA"/>
</dbReference>
<dbReference type="CDD" id="cd03130">
    <property type="entry name" value="GATase1_CobB"/>
    <property type="match status" value="1"/>
</dbReference>
<keyword evidence="2 8" id="KW-0169">Cobalamin biosynthesis</keyword>
<organism evidence="11">
    <name type="scientific">Thermosulfurimonas dismutans</name>
    <dbReference type="NCBI Taxonomy" id="999894"/>
    <lineage>
        <taxon>Bacteria</taxon>
        <taxon>Pseudomonadati</taxon>
        <taxon>Thermodesulfobacteriota</taxon>
        <taxon>Thermodesulfobacteria</taxon>
        <taxon>Thermodesulfobacteriales</taxon>
        <taxon>Thermodesulfobacteriaceae</taxon>
        <taxon>Thermosulfurimonas</taxon>
    </lineage>
</organism>
<dbReference type="CDD" id="cd05388">
    <property type="entry name" value="CobB_N"/>
    <property type="match status" value="1"/>
</dbReference>
<dbReference type="AlphaFoldDB" id="A0A7C3CTP5"/>
<keyword evidence="5 8" id="KW-0067">ATP-binding</keyword>
<name>A0A7C3CTP5_9BACT</name>
<feature type="domain" description="CobB/CobQ-like glutamine amidotransferase" evidence="10">
    <location>
        <begin position="248"/>
        <end position="436"/>
    </location>
</feature>
<dbReference type="Proteomes" id="UP000886043">
    <property type="component" value="Unassembled WGS sequence"/>
</dbReference>
<dbReference type="PANTHER" id="PTHR43873">
    <property type="entry name" value="COBYRINATE A,C-DIAMIDE SYNTHASE"/>
    <property type="match status" value="1"/>
</dbReference>
<dbReference type="Gene3D" id="3.40.50.880">
    <property type="match status" value="1"/>
</dbReference>
<evidence type="ECO:0000259" key="9">
    <source>
        <dbReference type="Pfam" id="PF01656"/>
    </source>
</evidence>
<keyword evidence="7 8" id="KW-0315">Glutamine amidotransferase</keyword>
<gene>
    <name evidence="8" type="primary">cbiA</name>
    <name evidence="11" type="ORF">ENJ40_06935</name>
</gene>
<evidence type="ECO:0000256" key="1">
    <source>
        <dbReference type="ARBA" id="ARBA00001946"/>
    </source>
</evidence>
<dbReference type="Pfam" id="PF07685">
    <property type="entry name" value="GATase_3"/>
    <property type="match status" value="1"/>
</dbReference>
<comment type="caution">
    <text evidence="11">The sequence shown here is derived from an EMBL/GenBank/DDBJ whole genome shotgun (WGS) entry which is preliminary data.</text>
</comment>
<dbReference type="PANTHER" id="PTHR43873:SF1">
    <property type="entry name" value="COBYRINATE A,C-DIAMIDE SYNTHASE"/>
    <property type="match status" value="1"/>
</dbReference>
<accession>A0A7C3CTP5</accession>
<dbReference type="InterPro" id="IPR029062">
    <property type="entry name" value="Class_I_gatase-like"/>
</dbReference>
<dbReference type="PROSITE" id="PS51274">
    <property type="entry name" value="GATASE_COBBQ"/>
    <property type="match status" value="1"/>
</dbReference>
<dbReference type="SUPFAM" id="SSF52317">
    <property type="entry name" value="Class I glutamine amidotransferase-like"/>
    <property type="match status" value="1"/>
</dbReference>
<dbReference type="SUPFAM" id="SSF52540">
    <property type="entry name" value="P-loop containing nucleoside triphosphate hydrolases"/>
    <property type="match status" value="1"/>
</dbReference>
<dbReference type="InterPro" id="IPR004484">
    <property type="entry name" value="CbiA/CobB_synth"/>
</dbReference>
<sequence>MALRGLQGGNYGTLIAAAWSGSGKTVLACALIRALVKNGLRVAPFKVGPDYIDPGFLEAAAGRPCYNLDSFFCPGEALLQSFARGMRGAEVAVVEGVMGLYDGIGGTLRASAAEVAKILGLPVVLILPARSLSTTAAALVKGLVEFEPELRFRGIILNGVGSSKHERLLRRALASVEVPVVGVVPREETFRLPSRHLGLVQAEEMSLEEKLEVWAERIKDYVDIPALFEPLNLSLPPENRSSFPRKRRVAVARDEAFSFYYRENLDLLTEVGAELVFFSPLRDPFPEEAEALYLGGGYPELFAETLSRRDDLRAAIRRLIREGCPVLAECGGFMFLLEAIEHRGKAYPMMGALPGVAVMDRRLRSLGYREVRFRPEAPPSLRGALARGHEFRYSRLLKGYLYGLEVKDAEGQPVETYGWAQGHVLASYIHFHFTSAPNLVAHLMS</sequence>
<evidence type="ECO:0000313" key="11">
    <source>
        <dbReference type="EMBL" id="HFC98173.1"/>
    </source>
</evidence>
<feature type="site" description="Increases nucleophilicity of active site Cys" evidence="8">
    <location>
        <position position="430"/>
    </location>
</feature>
<comment type="domain">
    <text evidence="8">Comprises of two domains. The C-terminal domain contains the binding site for glutamine and catalyzes the hydrolysis of this substrate to glutamate and ammonia. The N-terminal domain is anticipated to bind ATP and cobyrinate and catalyzes the ultimate synthesis of the diamide product. The ammonia produced via the glutaminase domain is probably translocated to the adjacent domain via a molecular tunnel, where it reacts with an activated intermediate.</text>
</comment>